<dbReference type="EMBL" id="AOIQ01000009">
    <property type="protein sequence ID" value="ELZ12228.1"/>
    <property type="molecule type" value="Genomic_DNA"/>
</dbReference>
<accession>M0BPI7</accession>
<dbReference type="OrthoDB" id="187895at2157"/>
<dbReference type="STRING" id="1227490.C479_05453"/>
<comment type="caution">
    <text evidence="2">The sequence shown here is derived from an EMBL/GenBank/DDBJ whole genome shotgun (WGS) entry which is preliminary data.</text>
</comment>
<protein>
    <submittedName>
        <fullName evidence="2">Peptidase S1 and S6, chymotrypsin/Hap</fullName>
    </submittedName>
</protein>
<keyword evidence="3" id="KW-1185">Reference proteome</keyword>
<reference evidence="2 3" key="1">
    <citation type="journal article" date="2014" name="PLoS Genet.">
        <title>Phylogenetically driven sequencing of extremely halophilic archaea reveals strategies for static and dynamic osmo-response.</title>
        <authorList>
            <person name="Becker E.A."/>
            <person name="Seitzer P.M."/>
            <person name="Tritt A."/>
            <person name="Larsen D."/>
            <person name="Krusor M."/>
            <person name="Yao A.I."/>
            <person name="Wu D."/>
            <person name="Madern D."/>
            <person name="Eisen J.A."/>
            <person name="Darling A.E."/>
            <person name="Facciotti M.T."/>
        </authorList>
    </citation>
    <scope>NUCLEOTIDE SEQUENCE [LARGE SCALE GENOMIC DNA]</scope>
    <source>
        <strain evidence="2 3">JCM 14624</strain>
    </source>
</reference>
<evidence type="ECO:0000313" key="3">
    <source>
        <dbReference type="Proteomes" id="UP000011560"/>
    </source>
</evidence>
<dbReference type="RefSeq" id="WP_007698991.1">
    <property type="nucleotide sequence ID" value="NZ_AOIQ01000009.1"/>
</dbReference>
<feature type="region of interest" description="Disordered" evidence="1">
    <location>
        <begin position="49"/>
        <end position="70"/>
    </location>
</feature>
<name>M0BPI7_9EURY</name>
<proteinExistence type="predicted"/>
<dbReference type="Proteomes" id="UP000011560">
    <property type="component" value="Unassembled WGS sequence"/>
</dbReference>
<organism evidence="2 3">
    <name type="scientific">Halovivax asiaticus JCM 14624</name>
    <dbReference type="NCBI Taxonomy" id="1227490"/>
    <lineage>
        <taxon>Archaea</taxon>
        <taxon>Methanobacteriati</taxon>
        <taxon>Methanobacteriota</taxon>
        <taxon>Stenosarchaea group</taxon>
        <taxon>Halobacteria</taxon>
        <taxon>Halobacteriales</taxon>
        <taxon>Natrialbaceae</taxon>
        <taxon>Halovivax</taxon>
    </lineage>
</organism>
<sequence length="389" mass="41045">MCDDENPDRLTRDEANCRIEHVGRRAFLSAGAVAFATLDWGRVGGSIRGRAQVSSSDSGPDDVLAGSTRRGSRDYEVQRVVADESGTIRFAVPNAWDDVLGTPVEGDPFLVASPDLDGYATSWEVPGIEVSVRSQSVDRPGDELDELTQYGGACEDGGRQHTRVPGYEFLTQGWFQCGSEGTTFLTMAGNPTPNAAVDAQTGPDAEPEVRSGNAANSTRGIVIGAQGVSERDLGVIAGAIHSLVTHRADDRTTMEAPRVTKSSSKGVDGRLAPGESIAAEIPPGSPGHRYVIDDVAVGDRVRVDGSRTGGQGLQGFYLFEAGERVGFPTAIDAAMVSPYGMNALTGEAGPFTLTGTVRTAESELVLMNIPGPFPEGNGPYELTIERMAR</sequence>
<evidence type="ECO:0000256" key="1">
    <source>
        <dbReference type="SAM" id="MobiDB-lite"/>
    </source>
</evidence>
<evidence type="ECO:0000313" key="2">
    <source>
        <dbReference type="EMBL" id="ELZ12228.1"/>
    </source>
</evidence>
<gene>
    <name evidence="2" type="ORF">C479_05453</name>
</gene>
<dbReference type="AlphaFoldDB" id="M0BPI7"/>